<accession>A0A3Q3M2J0</accession>
<evidence type="ECO:0000256" key="11">
    <source>
        <dbReference type="SAM" id="Phobius"/>
    </source>
</evidence>
<dbReference type="PROSITE" id="PS00383">
    <property type="entry name" value="TYR_PHOSPHATASE_1"/>
    <property type="match status" value="1"/>
</dbReference>
<dbReference type="InterPro" id="IPR003595">
    <property type="entry name" value="Tyr_Pase_cat"/>
</dbReference>
<dbReference type="SMART" id="SM00404">
    <property type="entry name" value="PTPc_motif"/>
    <property type="match status" value="1"/>
</dbReference>
<evidence type="ECO:0000256" key="5">
    <source>
        <dbReference type="ARBA" id="ARBA00022801"/>
    </source>
</evidence>
<dbReference type="GO" id="GO:0004725">
    <property type="term" value="F:protein tyrosine phosphatase activity"/>
    <property type="evidence" value="ECO:0007669"/>
    <property type="project" value="UniProtKB-EC"/>
</dbReference>
<dbReference type="InterPro" id="IPR003961">
    <property type="entry name" value="FN3_dom"/>
</dbReference>
<dbReference type="SUPFAM" id="SSF52799">
    <property type="entry name" value="(Phosphotyrosine protein) phosphatases II"/>
    <property type="match status" value="1"/>
</dbReference>
<keyword evidence="7 11" id="KW-1133">Transmembrane helix</keyword>
<name>A0A3Q3M2J0_9TELE</name>
<protein>
    <recommendedName>
        <fullName evidence="2">protein-tyrosine-phosphatase</fullName>
        <ecNumber evidence="2">3.1.3.48</ecNumber>
    </recommendedName>
</protein>
<keyword evidence="16" id="KW-1185">Reference proteome</keyword>
<dbReference type="InterPro" id="IPR050713">
    <property type="entry name" value="RTP_Phos/Ushers"/>
</dbReference>
<dbReference type="PRINTS" id="PR00700">
    <property type="entry name" value="PRTYPHPHTASE"/>
</dbReference>
<comment type="subcellular location">
    <subcellularLocation>
        <location evidence="1">Membrane</location>
        <topology evidence="1">Single-pass type I membrane protein</topology>
    </subcellularLocation>
</comment>
<proteinExistence type="predicted"/>
<dbReference type="SMART" id="SM00060">
    <property type="entry name" value="FN3"/>
    <property type="match status" value="2"/>
</dbReference>
<keyword evidence="6" id="KW-0904">Protein phosphatase</keyword>
<dbReference type="Proteomes" id="UP000261640">
    <property type="component" value="Unplaced"/>
</dbReference>
<dbReference type="InterPro" id="IPR029021">
    <property type="entry name" value="Prot-tyrosine_phosphatase-like"/>
</dbReference>
<dbReference type="Ensembl" id="ENSMAMT00000017284.2">
    <property type="protein sequence ID" value="ENSMAMP00000016831.2"/>
    <property type="gene ID" value="ENSMAMG00000011293.2"/>
</dbReference>
<dbReference type="PANTHER" id="PTHR46957">
    <property type="entry name" value="CYTOKINE RECEPTOR"/>
    <property type="match status" value="1"/>
</dbReference>
<dbReference type="Gene3D" id="3.90.190.10">
    <property type="entry name" value="Protein tyrosine phosphatase superfamily"/>
    <property type="match status" value="1"/>
</dbReference>
<dbReference type="Pfam" id="PF00041">
    <property type="entry name" value="fn3"/>
    <property type="match status" value="1"/>
</dbReference>
<organism evidence="15 16">
    <name type="scientific">Mastacembelus armatus</name>
    <name type="common">zig-zag eel</name>
    <dbReference type="NCBI Taxonomy" id="205130"/>
    <lineage>
        <taxon>Eukaryota</taxon>
        <taxon>Metazoa</taxon>
        <taxon>Chordata</taxon>
        <taxon>Craniata</taxon>
        <taxon>Vertebrata</taxon>
        <taxon>Euteleostomi</taxon>
        <taxon>Actinopterygii</taxon>
        <taxon>Neopterygii</taxon>
        <taxon>Teleostei</taxon>
        <taxon>Neoteleostei</taxon>
        <taxon>Acanthomorphata</taxon>
        <taxon>Anabantaria</taxon>
        <taxon>Synbranchiformes</taxon>
        <taxon>Mastacembelidae</taxon>
        <taxon>Mastacembelus</taxon>
    </lineage>
</organism>
<evidence type="ECO:0000256" key="10">
    <source>
        <dbReference type="ARBA" id="ARBA00051722"/>
    </source>
</evidence>
<dbReference type="GO" id="GO:0016020">
    <property type="term" value="C:membrane"/>
    <property type="evidence" value="ECO:0007669"/>
    <property type="project" value="UniProtKB-SubCell"/>
</dbReference>
<dbReference type="GO" id="GO:0043235">
    <property type="term" value="C:receptor complex"/>
    <property type="evidence" value="ECO:0007669"/>
    <property type="project" value="TreeGrafter"/>
</dbReference>
<dbReference type="InterPro" id="IPR013783">
    <property type="entry name" value="Ig-like_fold"/>
</dbReference>
<dbReference type="FunFam" id="3.90.190.10:FF:000009">
    <property type="entry name" value="Receptor-type tyrosine-protein phosphatase beta"/>
    <property type="match status" value="1"/>
</dbReference>
<dbReference type="SUPFAM" id="SSF49265">
    <property type="entry name" value="Fibronectin type III"/>
    <property type="match status" value="1"/>
</dbReference>
<evidence type="ECO:0000256" key="3">
    <source>
        <dbReference type="ARBA" id="ARBA00022692"/>
    </source>
</evidence>
<evidence type="ECO:0000313" key="16">
    <source>
        <dbReference type="Proteomes" id="UP000261640"/>
    </source>
</evidence>
<evidence type="ECO:0000256" key="4">
    <source>
        <dbReference type="ARBA" id="ARBA00022729"/>
    </source>
</evidence>
<dbReference type="AlphaFoldDB" id="A0A3Q3M2J0"/>
<evidence type="ECO:0000259" key="12">
    <source>
        <dbReference type="PROSITE" id="PS50055"/>
    </source>
</evidence>
<dbReference type="PANTHER" id="PTHR46957:SF10">
    <property type="entry name" value="PROTEIN TYROSINE PHOSPHATASE, RECEPTOR TYPE, H"/>
    <property type="match status" value="1"/>
</dbReference>
<dbReference type="InParanoid" id="A0A3Q3M2J0"/>
<keyword evidence="3 11" id="KW-0812">Transmembrane</keyword>
<keyword evidence="5" id="KW-0378">Hydrolase</keyword>
<dbReference type="Pfam" id="PF00102">
    <property type="entry name" value="Y_phosphatase"/>
    <property type="match status" value="1"/>
</dbReference>
<evidence type="ECO:0000256" key="6">
    <source>
        <dbReference type="ARBA" id="ARBA00022912"/>
    </source>
</evidence>
<dbReference type="InterPro" id="IPR000387">
    <property type="entry name" value="Tyr_Pase_dom"/>
</dbReference>
<sequence length="617" mass="69651">MMNERFLSFSPVPSMVPFVNVTDRSLTSITLTWEKINEDWKYFLLINGSAAQTQSVISDESSKVLSHSFTSLKPGTEYIFSVITQFHELDSTPYNVSTVTKIDCTSGAWHLTNSSIHGVVEGLFSNATATASNGSRTHVNPRGSNVSFTGLYPGETYNVSLVYGEWHQCSHSLTILPPNLIAHCEYTAAGYSVLIVWNKVDGVWTEVQVNVTGRNYTAKKEEEHMSIPGFLPAKTYEVAIASLSGTVRSYEAFVFPCSTDPRGVIAGSVLGVLLFGLLVFFILYIIPHLIRKKAFSNGSKIADRNYKSISVARFPDHYFKLSMDDNRGFSLEYEHLVPVGTEQTKKAALLPENKPKNRFTNVLPYDWCRVKLTTSNPSQTSDYINASYLPGYNSNREYIATQGPLPSTVSDFWRMIWEQRVNGIVMVTNCTESGRIKCEQYWPADKTPCLYGELLVTIRSEHQKPNWTLREFTVKSNNTSEERTVKHFHFTGWPDHGVPNSTKVLIEFRGLVRWHIEREGAGAPTVVHCSAGVGRTGTIIALDVLLQQLEKKGAVDILDFVHRMRLNRPYMVQTESQYVFLHQCIMDSLQPEENTEERLYENTDMIYANATALQQFR</sequence>
<keyword evidence="8 11" id="KW-0472">Membrane</keyword>
<evidence type="ECO:0000256" key="9">
    <source>
        <dbReference type="ARBA" id="ARBA00023180"/>
    </source>
</evidence>
<dbReference type="EC" id="3.1.3.48" evidence="2"/>
<evidence type="ECO:0000256" key="1">
    <source>
        <dbReference type="ARBA" id="ARBA00004479"/>
    </source>
</evidence>
<comment type="catalytic activity">
    <reaction evidence="10">
        <text>O-phospho-L-tyrosyl-[protein] + H2O = L-tyrosyl-[protein] + phosphate</text>
        <dbReference type="Rhea" id="RHEA:10684"/>
        <dbReference type="Rhea" id="RHEA-COMP:10136"/>
        <dbReference type="Rhea" id="RHEA-COMP:20101"/>
        <dbReference type="ChEBI" id="CHEBI:15377"/>
        <dbReference type="ChEBI" id="CHEBI:43474"/>
        <dbReference type="ChEBI" id="CHEBI:46858"/>
        <dbReference type="ChEBI" id="CHEBI:61978"/>
        <dbReference type="EC" id="3.1.3.48"/>
    </reaction>
</comment>
<keyword evidence="9" id="KW-0325">Glycoprotein</keyword>
<evidence type="ECO:0000256" key="2">
    <source>
        <dbReference type="ARBA" id="ARBA00013064"/>
    </source>
</evidence>
<dbReference type="PROSITE" id="PS50055">
    <property type="entry name" value="TYR_PHOSPHATASE_PTP"/>
    <property type="match status" value="1"/>
</dbReference>
<evidence type="ECO:0000259" key="13">
    <source>
        <dbReference type="PROSITE" id="PS50056"/>
    </source>
</evidence>
<evidence type="ECO:0000256" key="8">
    <source>
        <dbReference type="ARBA" id="ARBA00023136"/>
    </source>
</evidence>
<dbReference type="InterPro" id="IPR016130">
    <property type="entry name" value="Tyr_Pase_AS"/>
</dbReference>
<feature type="domain" description="Tyrosine specific protein phosphatases" evidence="13">
    <location>
        <begin position="506"/>
        <end position="579"/>
    </location>
</feature>
<dbReference type="CDD" id="cd00063">
    <property type="entry name" value="FN3"/>
    <property type="match status" value="1"/>
</dbReference>
<dbReference type="SMART" id="SM00194">
    <property type="entry name" value="PTPc"/>
    <property type="match status" value="1"/>
</dbReference>
<feature type="domain" description="Tyrosine-protein phosphatase" evidence="12">
    <location>
        <begin position="329"/>
        <end position="588"/>
    </location>
</feature>
<evidence type="ECO:0000259" key="14">
    <source>
        <dbReference type="PROSITE" id="PS50853"/>
    </source>
</evidence>
<reference evidence="15" key="2">
    <citation type="submission" date="2025-09" db="UniProtKB">
        <authorList>
            <consortium name="Ensembl"/>
        </authorList>
    </citation>
    <scope>IDENTIFICATION</scope>
</reference>
<keyword evidence="4" id="KW-0732">Signal</keyword>
<evidence type="ECO:0000256" key="7">
    <source>
        <dbReference type="ARBA" id="ARBA00022989"/>
    </source>
</evidence>
<dbReference type="GeneTree" id="ENSGT00940000165368"/>
<feature type="domain" description="Fibronectin type-III" evidence="14">
    <location>
        <begin position="12"/>
        <end position="108"/>
    </location>
</feature>
<dbReference type="InterPro" id="IPR036116">
    <property type="entry name" value="FN3_sf"/>
</dbReference>
<dbReference type="Gene3D" id="2.60.40.10">
    <property type="entry name" value="Immunoglobulins"/>
    <property type="match status" value="1"/>
</dbReference>
<dbReference type="PROSITE" id="PS50056">
    <property type="entry name" value="TYR_PHOSPHATASE_2"/>
    <property type="match status" value="1"/>
</dbReference>
<reference evidence="15" key="1">
    <citation type="submission" date="2025-08" db="UniProtKB">
        <authorList>
            <consortium name="Ensembl"/>
        </authorList>
    </citation>
    <scope>IDENTIFICATION</scope>
</reference>
<evidence type="ECO:0000313" key="15">
    <source>
        <dbReference type="Ensembl" id="ENSMAMP00000016831.2"/>
    </source>
</evidence>
<dbReference type="PROSITE" id="PS50853">
    <property type="entry name" value="FN3"/>
    <property type="match status" value="1"/>
</dbReference>
<feature type="transmembrane region" description="Helical" evidence="11">
    <location>
        <begin position="264"/>
        <end position="286"/>
    </location>
</feature>
<dbReference type="InterPro" id="IPR000242">
    <property type="entry name" value="PTP_cat"/>
</dbReference>